<keyword evidence="1" id="KW-1133">Transmembrane helix</keyword>
<evidence type="ECO:0000313" key="2">
    <source>
        <dbReference type="EMBL" id="PZO49145.1"/>
    </source>
</evidence>
<feature type="transmembrane region" description="Helical" evidence="1">
    <location>
        <begin position="75"/>
        <end position="96"/>
    </location>
</feature>
<sequence length="210" mass="22309">MGDVALPKLAVAICPGFHPAALTDGWVRSLPPFTQPHIATALPIDAIAIFNWLIQTFGSPSTATKDSQPTKVSKAPLIAIGFSAGVVGLTGALYLWQQQGGKVAQFFAVDGWGTPIIGLPVCRLSHDSFTHWSSLPLGAGKVNFYADPGVDHLQLWGSPAAVMGQKVISQQGSGWLDLRPTVQSQPITAADFVSQQLQLEQAKLTPKSWS</sequence>
<evidence type="ECO:0000313" key="3">
    <source>
        <dbReference type="Proteomes" id="UP000249794"/>
    </source>
</evidence>
<name>A0A2W4YSJ7_9CYAN</name>
<protein>
    <recommendedName>
        <fullName evidence="4">Alpha/beta hydrolase</fullName>
    </recommendedName>
</protein>
<reference evidence="2 3" key="2">
    <citation type="submission" date="2018-06" db="EMBL/GenBank/DDBJ databases">
        <title>Metagenomic assembly of (sub)arctic Cyanobacteria and their associated microbiome from non-axenic cultures.</title>
        <authorList>
            <person name="Baurain D."/>
        </authorList>
    </citation>
    <scope>NUCLEOTIDE SEQUENCE [LARGE SCALE GENOMIC DNA]</scope>
    <source>
        <strain evidence="2">ULC027bin1</strain>
    </source>
</reference>
<dbReference type="Proteomes" id="UP000249794">
    <property type="component" value="Unassembled WGS sequence"/>
</dbReference>
<evidence type="ECO:0000256" key="1">
    <source>
        <dbReference type="SAM" id="Phobius"/>
    </source>
</evidence>
<reference evidence="3" key="1">
    <citation type="submission" date="2018-04" db="EMBL/GenBank/DDBJ databases">
        <authorList>
            <person name="Cornet L."/>
        </authorList>
    </citation>
    <scope>NUCLEOTIDE SEQUENCE [LARGE SCALE GENOMIC DNA]</scope>
</reference>
<comment type="caution">
    <text evidence="2">The sequence shown here is derived from an EMBL/GenBank/DDBJ whole genome shotgun (WGS) entry which is preliminary data.</text>
</comment>
<gene>
    <name evidence="2" type="ORF">DCF15_17200</name>
</gene>
<accession>A0A2W4YSJ7</accession>
<keyword evidence="1" id="KW-0472">Membrane</keyword>
<dbReference type="EMBL" id="QBMP01000219">
    <property type="protein sequence ID" value="PZO49145.1"/>
    <property type="molecule type" value="Genomic_DNA"/>
</dbReference>
<evidence type="ECO:0008006" key="4">
    <source>
        <dbReference type="Google" id="ProtNLM"/>
    </source>
</evidence>
<proteinExistence type="predicted"/>
<feature type="transmembrane region" description="Helical" evidence="1">
    <location>
        <begin position="36"/>
        <end position="54"/>
    </location>
</feature>
<dbReference type="AlphaFoldDB" id="A0A2W4YSJ7"/>
<keyword evidence="1" id="KW-0812">Transmembrane</keyword>
<organism evidence="2 3">
    <name type="scientific">Phormidesmis priestleyi</name>
    <dbReference type="NCBI Taxonomy" id="268141"/>
    <lineage>
        <taxon>Bacteria</taxon>
        <taxon>Bacillati</taxon>
        <taxon>Cyanobacteriota</taxon>
        <taxon>Cyanophyceae</taxon>
        <taxon>Leptolyngbyales</taxon>
        <taxon>Leptolyngbyaceae</taxon>
        <taxon>Phormidesmis</taxon>
    </lineage>
</organism>